<reference evidence="3 4" key="2">
    <citation type="journal article" date="2012" name="Stand. Genomic Sci.">
        <title>Complete Genome Sequence of Clostridium clariflavum DSM 19732.</title>
        <authorList>
            <person name="Izquierdo J.A."/>
            <person name="Goodwin L."/>
            <person name="Davenport K.W."/>
            <person name="Teshima H."/>
            <person name="Bruce D."/>
            <person name="Detter C."/>
            <person name="Tapia R."/>
            <person name="Han S."/>
            <person name="Land M."/>
            <person name="Hauser L."/>
            <person name="Jeffries C.D."/>
            <person name="Han J."/>
            <person name="Pitluck S."/>
            <person name="Nolan M."/>
            <person name="Chen A."/>
            <person name="Huntemann M."/>
            <person name="Mavromatis K."/>
            <person name="Mikhailova N."/>
            <person name="Liolios K."/>
            <person name="Woyke T."/>
            <person name="Lynd L.R."/>
        </authorList>
    </citation>
    <scope>NUCLEOTIDE SEQUENCE [LARGE SCALE GENOMIC DNA]</scope>
    <source>
        <strain evidence="4">DSM 19732 / NBRC 101661 / EBR45</strain>
    </source>
</reference>
<evidence type="ECO:0000313" key="4">
    <source>
        <dbReference type="Proteomes" id="UP000005435"/>
    </source>
</evidence>
<dbReference type="Gene3D" id="3.30.565.40">
    <property type="entry name" value="Fervidobacterium nodosum Rt17-B1 like"/>
    <property type="match status" value="1"/>
</dbReference>
<evidence type="ECO:0000313" key="3">
    <source>
        <dbReference type="EMBL" id="AEV70208.1"/>
    </source>
</evidence>
<sequence>MPNNDDKILKLLKEQYEKPMMSDKDICKMKQRMEKGKEEKRLLSKKRSYMRLAIAAAAVLAILILPNISSAVAHAMENIPVLGGFFKVITFRDYHYEDERNIADVVIPEISTEGSTDNSSTDAGKKTADEINAEIREIANKWIEEFKSNMENEGYHNIMIDSEVIATTEDYFTLKLICFWAAGSGYEENHFYTIDLNTGKKVELADLFKEGSDYRRIISENIKKQMREQMAADDSIKYWIDNEEYPEWNFNEITDETSFYINGNGEIVICFNEGEVAPAYVGTVEFTIPKDVVADILK</sequence>
<dbReference type="Proteomes" id="UP000005435">
    <property type="component" value="Chromosome"/>
</dbReference>
<dbReference type="InterPro" id="IPR037126">
    <property type="entry name" value="PdaC/RsiV-like_sf"/>
</dbReference>
<name>G8M0W5_ACECE</name>
<gene>
    <name evidence="3" type="ordered locus">Clocl_3755</name>
</gene>
<organism evidence="3 4">
    <name type="scientific">Acetivibrio clariflavus (strain DSM 19732 / NBRC 101661 / EBR45)</name>
    <name type="common">Clostridium clariflavum</name>
    <dbReference type="NCBI Taxonomy" id="720554"/>
    <lineage>
        <taxon>Bacteria</taxon>
        <taxon>Bacillati</taxon>
        <taxon>Bacillota</taxon>
        <taxon>Clostridia</taxon>
        <taxon>Eubacteriales</taxon>
        <taxon>Oscillospiraceae</taxon>
        <taxon>Acetivibrio</taxon>
    </lineage>
</organism>
<evidence type="ECO:0000259" key="1">
    <source>
        <dbReference type="Pfam" id="PF11738"/>
    </source>
</evidence>
<feature type="domain" description="DUF3298" evidence="1">
    <location>
        <begin position="205"/>
        <end position="290"/>
    </location>
</feature>
<protein>
    <submittedName>
        <fullName evidence="3">Uncharacterized protein</fullName>
    </submittedName>
</protein>
<dbReference type="Pfam" id="PF11738">
    <property type="entry name" value="DUF3298"/>
    <property type="match status" value="1"/>
</dbReference>
<dbReference type="InterPro" id="IPR021729">
    <property type="entry name" value="DUF3298"/>
</dbReference>
<dbReference type="AlphaFoldDB" id="G8M0W5"/>
<proteinExistence type="predicted"/>
<dbReference type="Pfam" id="PF13786">
    <property type="entry name" value="DUF4179"/>
    <property type="match status" value="1"/>
</dbReference>
<dbReference type="EMBL" id="CP003065">
    <property type="protein sequence ID" value="AEV70208.1"/>
    <property type="molecule type" value="Genomic_DNA"/>
</dbReference>
<accession>G8M0W5</accession>
<keyword evidence="4" id="KW-1185">Reference proteome</keyword>
<dbReference type="InterPro" id="IPR025436">
    <property type="entry name" value="DUF4179"/>
</dbReference>
<feature type="domain" description="DUF4179" evidence="2">
    <location>
        <begin position="45"/>
        <end position="102"/>
    </location>
</feature>
<dbReference type="STRING" id="720554.Clocl_3755"/>
<dbReference type="Gene3D" id="3.90.640.20">
    <property type="entry name" value="Heat-shock cognate protein, ATPase"/>
    <property type="match status" value="1"/>
</dbReference>
<dbReference type="HOGENOM" id="CLU_049430_0_0_9"/>
<dbReference type="RefSeq" id="WP_014256716.1">
    <property type="nucleotide sequence ID" value="NC_016627.1"/>
</dbReference>
<dbReference type="KEGG" id="ccl:Clocl_3755"/>
<dbReference type="eggNOG" id="COG5513">
    <property type="taxonomic scope" value="Bacteria"/>
</dbReference>
<reference evidence="4" key="1">
    <citation type="submission" date="2011-12" db="EMBL/GenBank/DDBJ databases">
        <title>Complete sequence of Clostridium clariflavum DSM 19732.</title>
        <authorList>
            <consortium name="US DOE Joint Genome Institute"/>
            <person name="Lucas S."/>
            <person name="Han J."/>
            <person name="Lapidus A."/>
            <person name="Cheng J.-F."/>
            <person name="Goodwin L."/>
            <person name="Pitluck S."/>
            <person name="Peters L."/>
            <person name="Teshima H."/>
            <person name="Detter J.C."/>
            <person name="Han C."/>
            <person name="Tapia R."/>
            <person name="Land M."/>
            <person name="Hauser L."/>
            <person name="Kyrpides N."/>
            <person name="Ivanova N."/>
            <person name="Pagani I."/>
            <person name="Kitzmiller T."/>
            <person name="Lynd L."/>
            <person name="Izquierdo J."/>
            <person name="Woyke T."/>
        </authorList>
    </citation>
    <scope>NUCLEOTIDE SEQUENCE [LARGE SCALE GENOMIC DNA]</scope>
    <source>
        <strain evidence="4">DSM 19732 / NBRC 101661 / EBR45</strain>
    </source>
</reference>
<evidence type="ECO:0000259" key="2">
    <source>
        <dbReference type="Pfam" id="PF13786"/>
    </source>
</evidence>